<sequence length="585" mass="66653">MNVYRKQIGYYYTQFDNLGAQISAETSNEPSLLDKRVVELYQLLEDPDKCFHELNRLRSLLSEVVSDTPHRELPEYWIVLGRSTVIIHVFALERLLNENLDISERIFYWNSVNSSWWTRLNYFVATLPRRVTIGLRESRNLRKGKSSFSAFVRKLFFPNMMEPSGHESFAIILSNLSINSLLQRELQEKITTLTNLQRENVTKIGSLCALLKPKALRSAYHLPGLNANKIEQVNLVSDVEHWIGSLAAILQSTETEGSQPDTNLASRLRDILDCAEKPSSAYQASSKYETPSALERAWPAIVSSLIGGWAVATTVMRSRETLLAWATSCVSTVYDLWKNWVYKPFQSMLQTIRLSNDSPRIALLKTRSLYSDMESLERMVVDFVRDTQFSGDVDVNAVQAAVRQGDVTPVLEVYEREMKTPLRRIVRGKLVRALLIQLQKAKVDLEVALSGIDQLLRSQELVFASLGITPGLLLLFGIGRYARSHWLVPAQRFSQRQLRYRFHKALLECDRILTRNMSANILDVEQLGFVVCQANEMASIASQLRLSKDKQGELLHDLEDLQIHNTNIAGQLRLIDRLGRTVPVV</sequence>
<reference evidence="6 8" key="1">
    <citation type="journal article" date="2011" name="Science">
        <title>Comparative functional genomics of the fission yeasts.</title>
        <authorList>
            <person name="Rhind N."/>
            <person name="Chen Z."/>
            <person name="Yassour M."/>
            <person name="Thompson D.A."/>
            <person name="Haas B.J."/>
            <person name="Habib N."/>
            <person name="Wapinski I."/>
            <person name="Roy S."/>
            <person name="Lin M.F."/>
            <person name="Heiman D.I."/>
            <person name="Young S.K."/>
            <person name="Furuya K."/>
            <person name="Guo Y."/>
            <person name="Pidoux A."/>
            <person name="Chen H.M."/>
            <person name="Robbertse B."/>
            <person name="Goldberg J.M."/>
            <person name="Aoki K."/>
            <person name="Bayne E.H."/>
            <person name="Berlin A.M."/>
            <person name="Desjardins C.A."/>
            <person name="Dobbs E."/>
            <person name="Dukaj L."/>
            <person name="Fan L."/>
            <person name="FitzGerald M.G."/>
            <person name="French C."/>
            <person name="Gujja S."/>
            <person name="Hansen K."/>
            <person name="Keifenheim D."/>
            <person name="Levin J.Z."/>
            <person name="Mosher R.A."/>
            <person name="Mueller C.A."/>
            <person name="Pfiffner J."/>
            <person name="Priest M."/>
            <person name="Russ C."/>
            <person name="Smialowska A."/>
            <person name="Swoboda P."/>
            <person name="Sykes S.M."/>
            <person name="Vaughn M."/>
            <person name="Vengrova S."/>
            <person name="Yoder R."/>
            <person name="Zeng Q."/>
            <person name="Allshire R."/>
            <person name="Baulcombe D."/>
            <person name="Birren B.W."/>
            <person name="Brown W."/>
            <person name="Ekwall K."/>
            <person name="Kellis M."/>
            <person name="Leatherwood J."/>
            <person name="Levin H."/>
            <person name="Margalit H."/>
            <person name="Martienssen R."/>
            <person name="Nieduszynski C.A."/>
            <person name="Spatafora J.W."/>
            <person name="Friedman N."/>
            <person name="Dalgaard J.Z."/>
            <person name="Baumann P."/>
            <person name="Niki H."/>
            <person name="Regev A."/>
            <person name="Nusbaum C."/>
        </authorList>
    </citation>
    <scope>NUCLEOTIDE SEQUENCE [LARGE SCALE GENOMIC DNA]</scope>
    <source>
        <strain evidence="8">yFS275 / FY16936</strain>
    </source>
</reference>
<dbReference type="PANTHER" id="PTHR28234">
    <property type="entry name" value="NUCLEAR CONTROL OF ATPASE PROTEIN 2"/>
    <property type="match status" value="1"/>
</dbReference>
<keyword evidence="5" id="KW-0472">Membrane</keyword>
<dbReference type="GO" id="GO:0005741">
    <property type="term" value="C:mitochondrial outer membrane"/>
    <property type="evidence" value="ECO:0000318"/>
    <property type="project" value="GO_Central"/>
</dbReference>
<comment type="subcellular location">
    <subcellularLocation>
        <location evidence="1">Mitochondrion membrane</location>
        <topology evidence="1">Multi-pass membrane protein</topology>
    </subcellularLocation>
</comment>
<evidence type="ECO:0000313" key="7">
    <source>
        <dbReference type="JaponicusDB" id="SJAG_00428"/>
    </source>
</evidence>
<dbReference type="AlphaFoldDB" id="B6JVL4"/>
<dbReference type="InterPro" id="IPR013946">
    <property type="entry name" value="NCA2-like"/>
</dbReference>
<dbReference type="JaponicusDB" id="SJAG_00428">
    <property type="gene designation" value="nca2"/>
</dbReference>
<keyword evidence="2" id="KW-0812">Transmembrane</keyword>
<evidence type="ECO:0000256" key="3">
    <source>
        <dbReference type="ARBA" id="ARBA00022989"/>
    </source>
</evidence>
<protein>
    <submittedName>
        <fullName evidence="6">Uncharacterized protein</fullName>
    </submittedName>
</protein>
<dbReference type="HOGENOM" id="CLU_008227_1_0_1"/>
<dbReference type="OMA" id="YHEFHED"/>
<dbReference type="eggNOG" id="ENOG502QTT6">
    <property type="taxonomic scope" value="Eukaryota"/>
</dbReference>
<dbReference type="EMBL" id="KE651166">
    <property type="protein sequence ID" value="EEB05415.1"/>
    <property type="molecule type" value="Genomic_DNA"/>
</dbReference>
<organism evidence="6 8">
    <name type="scientific">Schizosaccharomyces japonicus (strain yFS275 / FY16936)</name>
    <name type="common">Fission yeast</name>
    <dbReference type="NCBI Taxonomy" id="402676"/>
    <lineage>
        <taxon>Eukaryota</taxon>
        <taxon>Fungi</taxon>
        <taxon>Dikarya</taxon>
        <taxon>Ascomycota</taxon>
        <taxon>Taphrinomycotina</taxon>
        <taxon>Schizosaccharomycetes</taxon>
        <taxon>Schizosaccharomycetales</taxon>
        <taxon>Schizosaccharomycetaceae</taxon>
        <taxon>Schizosaccharomyces</taxon>
    </lineage>
</organism>
<dbReference type="Proteomes" id="UP000001744">
    <property type="component" value="Unassembled WGS sequence"/>
</dbReference>
<dbReference type="RefSeq" id="XP_002171708.1">
    <property type="nucleotide sequence ID" value="XM_002171672.1"/>
</dbReference>
<evidence type="ECO:0000313" key="8">
    <source>
        <dbReference type="Proteomes" id="UP000001744"/>
    </source>
</evidence>
<dbReference type="PANTHER" id="PTHR28234:SF1">
    <property type="entry name" value="NUCLEAR CONTROL OF ATPASE PROTEIN 2"/>
    <property type="match status" value="1"/>
</dbReference>
<accession>B6JVL4</accession>
<dbReference type="VEuPathDB" id="FungiDB:SJAG_00428"/>
<evidence type="ECO:0000256" key="5">
    <source>
        <dbReference type="ARBA" id="ARBA00023136"/>
    </source>
</evidence>
<dbReference type="GeneID" id="7049574"/>
<keyword evidence="4" id="KW-0496">Mitochondrion</keyword>
<gene>
    <name evidence="7" type="primary">nca2</name>
    <name evidence="6" type="ORF">SJAG_00428</name>
</gene>
<evidence type="ECO:0000256" key="1">
    <source>
        <dbReference type="ARBA" id="ARBA00004225"/>
    </source>
</evidence>
<evidence type="ECO:0000313" key="6">
    <source>
        <dbReference type="EMBL" id="EEB05415.1"/>
    </source>
</evidence>
<dbReference type="OrthoDB" id="413313at2759"/>
<evidence type="ECO:0000256" key="2">
    <source>
        <dbReference type="ARBA" id="ARBA00022692"/>
    </source>
</evidence>
<name>B6JVL4_SCHJY</name>
<evidence type="ECO:0000256" key="4">
    <source>
        <dbReference type="ARBA" id="ARBA00023128"/>
    </source>
</evidence>
<keyword evidence="3" id="KW-1133">Transmembrane helix</keyword>
<proteinExistence type="predicted"/>
<dbReference type="Pfam" id="PF08637">
    <property type="entry name" value="NCA2"/>
    <property type="match status" value="1"/>
</dbReference>
<dbReference type="STRING" id="402676.B6JVL4"/>
<keyword evidence="8" id="KW-1185">Reference proteome</keyword>